<comment type="function">
    <text evidence="14">Required for disulfide bond formation in some periplasmic proteins. Acts by oxidizing the DsbA protein.</text>
</comment>
<evidence type="ECO:0000256" key="3">
    <source>
        <dbReference type="ARBA" id="ARBA00022448"/>
    </source>
</evidence>
<gene>
    <name evidence="14" type="primary">dsbB</name>
    <name evidence="16" type="ORF">A9J31_01105</name>
</gene>
<dbReference type="InterPro" id="IPR050183">
    <property type="entry name" value="DsbB"/>
</dbReference>
<evidence type="ECO:0000256" key="7">
    <source>
        <dbReference type="ARBA" id="ARBA00022982"/>
    </source>
</evidence>
<keyword evidence="8 14" id="KW-1133">Transmembrane helix</keyword>
<organism evidence="16 17">
    <name type="scientific">Acinetobacter gandensis</name>
    <dbReference type="NCBI Taxonomy" id="1443941"/>
    <lineage>
        <taxon>Bacteria</taxon>
        <taxon>Pseudomonadati</taxon>
        <taxon>Pseudomonadota</taxon>
        <taxon>Gammaproteobacteria</taxon>
        <taxon>Moraxellales</taxon>
        <taxon>Moraxellaceae</taxon>
        <taxon>Acinetobacter</taxon>
    </lineage>
</organism>
<keyword evidence="7 14" id="KW-0249">Electron transport</keyword>
<sequence>MKWSFRFVNGLLFVASVIGMSFALFLEHVQGLEPCPLCVFQRVGLIGLGIISLIAFLHNPASNFGKRIYALLGSLSILWSAGVAARHIWLQNLPPDKVPSCGPGLDYWVETLPMKAVFEQVLTGSGECAKVDWTFLGQSLPVWSFVFFAVLALISLWQLLRKYQTAPVKRLRDKY</sequence>
<keyword evidence="5" id="KW-0997">Cell inner membrane</keyword>
<evidence type="ECO:0000256" key="15">
    <source>
        <dbReference type="SAM" id="Phobius"/>
    </source>
</evidence>
<name>A0A1A7RHP1_9GAMM</name>
<keyword evidence="3 14" id="KW-0813">Transport</keyword>
<dbReference type="InterPro" id="IPR023380">
    <property type="entry name" value="DsbB-like_sf"/>
</dbReference>
<dbReference type="InterPro" id="IPR022920">
    <property type="entry name" value="Disulphide_bond_form_DsbB"/>
</dbReference>
<feature type="transmembrane region" description="Helical" evidence="15">
    <location>
        <begin position="39"/>
        <end position="57"/>
    </location>
</feature>
<evidence type="ECO:0000256" key="12">
    <source>
        <dbReference type="ARBA" id="ARBA00023186"/>
    </source>
</evidence>
<comment type="similarity">
    <text evidence="2 14">Belongs to the DsbB family.</text>
</comment>
<dbReference type="Gene3D" id="1.20.1550.10">
    <property type="entry name" value="DsbB-like"/>
    <property type="match status" value="1"/>
</dbReference>
<feature type="topological domain" description="Cytoplasmic" evidence="14">
    <location>
        <begin position="162"/>
        <end position="175"/>
    </location>
</feature>
<evidence type="ECO:0000256" key="10">
    <source>
        <dbReference type="ARBA" id="ARBA00023136"/>
    </source>
</evidence>
<dbReference type="GO" id="GO:0016740">
    <property type="term" value="F:transferase activity"/>
    <property type="evidence" value="ECO:0007669"/>
    <property type="project" value="UniProtKB-KW"/>
</dbReference>
<feature type="topological domain" description="Periplasmic" evidence="14">
    <location>
        <begin position="26"/>
        <end position="43"/>
    </location>
</feature>
<dbReference type="Proteomes" id="UP000185753">
    <property type="component" value="Unassembled WGS sequence"/>
</dbReference>
<evidence type="ECO:0000313" key="17">
    <source>
        <dbReference type="Proteomes" id="UP000185753"/>
    </source>
</evidence>
<dbReference type="RefSeq" id="WP_067761684.1">
    <property type="nucleotide sequence ID" value="NZ_LZDS01000001.1"/>
</dbReference>
<evidence type="ECO:0000256" key="14">
    <source>
        <dbReference type="HAMAP-Rule" id="MF_00286"/>
    </source>
</evidence>
<feature type="transmembrane region" description="Helical" evidence="15">
    <location>
        <begin position="140"/>
        <end position="160"/>
    </location>
</feature>
<proteinExistence type="inferred from homology"/>
<dbReference type="InterPro" id="IPR003752">
    <property type="entry name" value="DiS_bond_form_DsbB/BdbC"/>
</dbReference>
<dbReference type="STRING" id="1443941.A9J31_01105"/>
<keyword evidence="12 14" id="KW-0143">Chaperone</keyword>
<keyword evidence="16" id="KW-0808">Transferase</keyword>
<dbReference type="HAMAP" id="MF_00286">
    <property type="entry name" value="DsbB"/>
    <property type="match status" value="1"/>
</dbReference>
<comment type="caution">
    <text evidence="14">Lacks conserved residue(s) required for the propagation of feature annotation.</text>
</comment>
<evidence type="ECO:0000313" key="16">
    <source>
        <dbReference type="EMBL" id="OBX30137.1"/>
    </source>
</evidence>
<evidence type="ECO:0000256" key="8">
    <source>
        <dbReference type="ARBA" id="ARBA00022989"/>
    </source>
</evidence>
<dbReference type="GO" id="GO:0005886">
    <property type="term" value="C:plasma membrane"/>
    <property type="evidence" value="ECO:0007669"/>
    <property type="project" value="UniProtKB-SubCell"/>
</dbReference>
<evidence type="ECO:0000256" key="2">
    <source>
        <dbReference type="ARBA" id="ARBA00008823"/>
    </source>
</evidence>
<keyword evidence="9 14" id="KW-0560">Oxidoreductase</keyword>
<dbReference type="PANTHER" id="PTHR36570">
    <property type="entry name" value="DISULFIDE BOND FORMATION PROTEIN B"/>
    <property type="match status" value="1"/>
</dbReference>
<dbReference type="PANTHER" id="PTHR36570:SF3">
    <property type="entry name" value="DISULFIDE BOND FORMATION PROTEIN B"/>
    <property type="match status" value="1"/>
</dbReference>
<feature type="disulfide bond" description="Redox-active" evidence="14">
    <location>
        <begin position="35"/>
        <end position="38"/>
    </location>
</feature>
<dbReference type="SUPFAM" id="SSF158442">
    <property type="entry name" value="DsbB-like"/>
    <property type="match status" value="1"/>
</dbReference>
<feature type="topological domain" description="Cytoplasmic" evidence="14">
    <location>
        <begin position="1"/>
        <end position="8"/>
    </location>
</feature>
<dbReference type="GO" id="GO:0015035">
    <property type="term" value="F:protein-disulfide reductase activity"/>
    <property type="evidence" value="ECO:0007669"/>
    <property type="project" value="UniProtKB-UniRule"/>
</dbReference>
<accession>A0A1A7RHP1</accession>
<dbReference type="GO" id="GO:0006457">
    <property type="term" value="P:protein folding"/>
    <property type="evidence" value="ECO:0007669"/>
    <property type="project" value="InterPro"/>
</dbReference>
<evidence type="ECO:0000256" key="6">
    <source>
        <dbReference type="ARBA" id="ARBA00022692"/>
    </source>
</evidence>
<comment type="caution">
    <text evidence="16">The sequence shown here is derived from an EMBL/GenBank/DDBJ whole genome shotgun (WGS) entry which is preliminary data.</text>
</comment>
<keyword evidence="6 14" id="KW-0812">Transmembrane</keyword>
<reference evidence="17" key="1">
    <citation type="submission" date="2016-06" db="EMBL/GenBank/DDBJ databases">
        <authorList>
            <person name="Radolfova-Krizova L."/>
            <person name="Nemec A."/>
        </authorList>
    </citation>
    <scope>NUCLEOTIDE SEQUENCE [LARGE SCALE GENOMIC DNA]</scope>
    <source>
        <strain evidence="17">ANC 4275</strain>
    </source>
</reference>
<keyword evidence="13 14" id="KW-0676">Redox-active center</keyword>
<dbReference type="EMBL" id="LZDS01000001">
    <property type="protein sequence ID" value="OBX30137.1"/>
    <property type="molecule type" value="Genomic_DNA"/>
</dbReference>
<evidence type="ECO:0000256" key="9">
    <source>
        <dbReference type="ARBA" id="ARBA00023002"/>
    </source>
</evidence>
<dbReference type="AlphaFoldDB" id="A0A1A7RHP1"/>
<dbReference type="GO" id="GO:0009055">
    <property type="term" value="F:electron transfer activity"/>
    <property type="evidence" value="ECO:0007669"/>
    <property type="project" value="UniProtKB-UniRule"/>
</dbReference>
<evidence type="ECO:0000256" key="1">
    <source>
        <dbReference type="ARBA" id="ARBA00004429"/>
    </source>
</evidence>
<feature type="transmembrane region" description="Helical" evidence="15">
    <location>
        <begin position="7"/>
        <end position="27"/>
    </location>
</feature>
<keyword evidence="11 14" id="KW-1015">Disulfide bond</keyword>
<keyword evidence="17" id="KW-1185">Reference proteome</keyword>
<dbReference type="OrthoDB" id="3711263at2"/>
<feature type="transmembrane region" description="Helical" evidence="15">
    <location>
        <begin position="69"/>
        <end position="89"/>
    </location>
</feature>
<keyword evidence="4 14" id="KW-1003">Cell membrane</keyword>
<comment type="subcellular location">
    <subcellularLocation>
        <location evidence="1">Cell inner membrane</location>
        <topology evidence="1">Multi-pass membrane protein</topology>
    </subcellularLocation>
    <subcellularLocation>
        <location evidence="14">Cell membrane</location>
        <topology evidence="14">Multi-pass membrane protein</topology>
    </subcellularLocation>
</comment>
<evidence type="ECO:0000256" key="13">
    <source>
        <dbReference type="ARBA" id="ARBA00023284"/>
    </source>
</evidence>
<evidence type="ECO:0000256" key="4">
    <source>
        <dbReference type="ARBA" id="ARBA00022475"/>
    </source>
</evidence>
<evidence type="ECO:0000256" key="5">
    <source>
        <dbReference type="ARBA" id="ARBA00022519"/>
    </source>
</evidence>
<keyword evidence="10 14" id="KW-0472">Membrane</keyword>
<dbReference type="Pfam" id="PF02600">
    <property type="entry name" value="DsbB"/>
    <property type="match status" value="1"/>
</dbReference>
<evidence type="ECO:0000256" key="11">
    <source>
        <dbReference type="ARBA" id="ARBA00023157"/>
    </source>
</evidence>
<protein>
    <recommendedName>
        <fullName evidence="14">Disulfide bond formation protein B</fullName>
    </recommendedName>
    <alternativeName>
        <fullName evidence="14">Disulfide oxidoreductase</fullName>
    </alternativeName>
</protein>